<dbReference type="EMBL" id="ON086804">
    <property type="protein sequence ID" value="UPU16132.1"/>
    <property type="molecule type" value="Genomic_DNA"/>
</dbReference>
<sequence length="35" mass="3807">MVDPTISGVITTGRMPMRSLDLIRLFIAGESFAIP</sequence>
<accession>A0AAE9HG23</accession>
<evidence type="ECO:0000313" key="2">
    <source>
        <dbReference type="Proteomes" id="UP000830967"/>
    </source>
</evidence>
<proteinExistence type="predicted"/>
<dbReference type="Proteomes" id="UP000830967">
    <property type="component" value="Segment"/>
</dbReference>
<protein>
    <submittedName>
        <fullName evidence="1">Uncharacterized protein</fullName>
    </submittedName>
</protein>
<keyword evidence="2" id="KW-1185">Reference proteome</keyword>
<name>A0AAE9HG23_9CAUD</name>
<reference evidence="1" key="1">
    <citation type="submission" date="2022-03" db="EMBL/GenBank/DDBJ databases">
        <authorList>
            <person name="Ragab S."/>
            <person name="Abdelmoteleb M."/>
            <person name="El-Shibiny A."/>
        </authorList>
    </citation>
    <scope>NUCLEOTIDE SEQUENCE</scope>
</reference>
<organism evidence="1 2">
    <name type="scientific">Escherichia phage ZCEC13</name>
    <dbReference type="NCBI Taxonomy" id="2935866"/>
    <lineage>
        <taxon>Viruses</taxon>
        <taxon>Duplodnaviria</taxon>
        <taxon>Heunggongvirae</taxon>
        <taxon>Uroviricota</taxon>
        <taxon>Caudoviricetes</taxon>
        <taxon>Jameshumphriesvirinae</taxon>
        <taxon>Zewailvirus</taxon>
        <taxon>Zewailvirus ZCEC13</taxon>
    </lineage>
</organism>
<evidence type="ECO:0000313" key="1">
    <source>
        <dbReference type="EMBL" id="UPU16132.1"/>
    </source>
</evidence>